<evidence type="ECO:0000313" key="2">
    <source>
        <dbReference type="EMBL" id="KAG0724249.1"/>
    </source>
</evidence>
<proteinExistence type="predicted"/>
<evidence type="ECO:0000256" key="1">
    <source>
        <dbReference type="SAM" id="MobiDB-lite"/>
    </source>
</evidence>
<dbReference type="Proteomes" id="UP000770661">
    <property type="component" value="Unassembled WGS sequence"/>
</dbReference>
<sequence>MSEQKNLAVGDMSEHVASAGAAACDPVVGVIVKDESVGESAAASRESRPRRAGPSARQECGDLRQRPQELDAPVSWKACWAQFATLASGVKGVKGLVGGLRGKKGPKGLAGGLTPRRVRVKSPLWEDKKPRSLRLEMELPGRGGAVGVSVGRLTSRGRPPSARMTKWTHPYPPLPRFRGGLTSILSYSCSV</sequence>
<feature type="region of interest" description="Disordered" evidence="1">
    <location>
        <begin position="146"/>
        <end position="167"/>
    </location>
</feature>
<gene>
    <name evidence="2" type="ORF">GWK47_040960</name>
</gene>
<evidence type="ECO:0000313" key="3">
    <source>
        <dbReference type="Proteomes" id="UP000770661"/>
    </source>
</evidence>
<name>A0A8J5CX35_CHIOP</name>
<dbReference type="EMBL" id="JACEEZ010007149">
    <property type="protein sequence ID" value="KAG0724249.1"/>
    <property type="molecule type" value="Genomic_DNA"/>
</dbReference>
<keyword evidence="3" id="KW-1185">Reference proteome</keyword>
<reference evidence="2" key="1">
    <citation type="submission" date="2020-07" db="EMBL/GenBank/DDBJ databases">
        <title>The High-quality genome of the commercially important snow crab, Chionoecetes opilio.</title>
        <authorList>
            <person name="Jeong J.-H."/>
            <person name="Ryu S."/>
        </authorList>
    </citation>
    <scope>NUCLEOTIDE SEQUENCE</scope>
    <source>
        <strain evidence="2">MADBK_172401_WGS</strain>
        <tissue evidence="2">Digestive gland</tissue>
    </source>
</reference>
<organism evidence="2 3">
    <name type="scientific">Chionoecetes opilio</name>
    <name type="common">Atlantic snow crab</name>
    <name type="synonym">Cancer opilio</name>
    <dbReference type="NCBI Taxonomy" id="41210"/>
    <lineage>
        <taxon>Eukaryota</taxon>
        <taxon>Metazoa</taxon>
        <taxon>Ecdysozoa</taxon>
        <taxon>Arthropoda</taxon>
        <taxon>Crustacea</taxon>
        <taxon>Multicrustacea</taxon>
        <taxon>Malacostraca</taxon>
        <taxon>Eumalacostraca</taxon>
        <taxon>Eucarida</taxon>
        <taxon>Decapoda</taxon>
        <taxon>Pleocyemata</taxon>
        <taxon>Brachyura</taxon>
        <taxon>Eubrachyura</taxon>
        <taxon>Majoidea</taxon>
        <taxon>Majidae</taxon>
        <taxon>Chionoecetes</taxon>
    </lineage>
</organism>
<dbReference type="AlphaFoldDB" id="A0A8J5CX35"/>
<accession>A0A8J5CX35</accession>
<comment type="caution">
    <text evidence="2">The sequence shown here is derived from an EMBL/GenBank/DDBJ whole genome shotgun (WGS) entry which is preliminary data.</text>
</comment>
<feature type="region of interest" description="Disordered" evidence="1">
    <location>
        <begin position="36"/>
        <end position="66"/>
    </location>
</feature>
<protein>
    <submittedName>
        <fullName evidence="2">Uncharacterized protein</fullName>
    </submittedName>
</protein>